<keyword evidence="3" id="KW-0547">Nucleotide-binding</keyword>
<keyword evidence="4 9" id="KW-0418">Kinase</keyword>
<evidence type="ECO:0000259" key="8">
    <source>
        <dbReference type="PROSITE" id="PS50011"/>
    </source>
</evidence>
<dbReference type="KEGG" id="bbp:BBPR_1190"/>
<dbReference type="InterPro" id="IPR008266">
    <property type="entry name" value="Tyr_kinase_AS"/>
</dbReference>
<feature type="transmembrane region" description="Helical" evidence="7">
    <location>
        <begin position="280"/>
        <end position="305"/>
    </location>
</feature>
<proteinExistence type="predicted"/>
<dbReference type="GO" id="GO:0005524">
    <property type="term" value="F:ATP binding"/>
    <property type="evidence" value="ECO:0007669"/>
    <property type="project" value="UniProtKB-KW"/>
</dbReference>
<keyword evidence="7" id="KW-0812">Transmembrane</keyword>
<dbReference type="PANTHER" id="PTHR43671:SF13">
    <property type="entry name" value="SERINE_THREONINE-PROTEIN KINASE NEK2"/>
    <property type="match status" value="1"/>
</dbReference>
<feature type="compositionally biased region" description="Low complexity" evidence="6">
    <location>
        <begin position="311"/>
        <end position="326"/>
    </location>
</feature>
<keyword evidence="7" id="KW-0472">Membrane</keyword>
<feature type="domain" description="Protein kinase" evidence="8">
    <location>
        <begin position="16"/>
        <end position="249"/>
    </location>
</feature>
<dbReference type="InterPro" id="IPR050660">
    <property type="entry name" value="NEK_Ser/Thr_kinase"/>
</dbReference>
<dbReference type="CDD" id="cd14014">
    <property type="entry name" value="STKc_PknB_like"/>
    <property type="match status" value="1"/>
</dbReference>
<dbReference type="AlphaFoldDB" id="A0A0H3EDB1"/>
<evidence type="ECO:0000256" key="3">
    <source>
        <dbReference type="ARBA" id="ARBA00022741"/>
    </source>
</evidence>
<feature type="region of interest" description="Disordered" evidence="6">
    <location>
        <begin position="308"/>
        <end position="369"/>
    </location>
</feature>
<reference evidence="9 10" key="1">
    <citation type="journal article" date="2010" name="Proc. Natl. Acad. Sci. U.S.A.">
        <title>Genome analysis of Bifidobacterium bifidum PRL2010 reveals metabolic pathways for host-derived glycan foraging.</title>
        <authorList>
            <person name="Turroni F."/>
            <person name="Bottacini F."/>
            <person name="Foroni E."/>
            <person name="Mulder I."/>
            <person name="Kim J.H."/>
            <person name="Zomer A."/>
            <person name="Sanchez B."/>
            <person name="Bidossi A."/>
            <person name="Ferrarini A."/>
            <person name="Giubellini V."/>
            <person name="Delledonne M."/>
            <person name="Henrissat B."/>
            <person name="Coutinho P."/>
            <person name="Oggioni M."/>
            <person name="Fitzgerald G.F."/>
            <person name="Mills D."/>
            <person name="Margolles A."/>
            <person name="Kelly D."/>
            <person name="van Sinderen D."/>
            <person name="Ventura M."/>
        </authorList>
    </citation>
    <scope>NUCLEOTIDE SEQUENCE [LARGE SCALE GENOMIC DNA]</scope>
    <source>
        <strain evidence="9 10">PRL2010</strain>
    </source>
</reference>
<dbReference type="GO" id="GO:0004674">
    <property type="term" value="F:protein serine/threonine kinase activity"/>
    <property type="evidence" value="ECO:0007669"/>
    <property type="project" value="UniProtKB-KW"/>
</dbReference>
<evidence type="ECO:0000256" key="5">
    <source>
        <dbReference type="ARBA" id="ARBA00022840"/>
    </source>
</evidence>
<dbReference type="RefSeq" id="WP_013390039.1">
    <property type="nucleotide sequence ID" value="NC_014638.1"/>
</dbReference>
<evidence type="ECO:0000313" key="10">
    <source>
        <dbReference type="Proteomes" id="UP000002312"/>
    </source>
</evidence>
<evidence type="ECO:0000313" key="9">
    <source>
        <dbReference type="EMBL" id="ADP36249.1"/>
    </source>
</evidence>
<dbReference type="OrthoDB" id="9762169at2"/>
<dbReference type="HOGENOM" id="CLU_489727_0_0_11"/>
<keyword evidence="7" id="KW-1133">Transmembrane helix</keyword>
<dbReference type="PATRIC" id="fig|702459.3.peg.1231"/>
<dbReference type="EMBL" id="CP001840">
    <property type="protein sequence ID" value="ADP36249.1"/>
    <property type="molecule type" value="Genomic_DNA"/>
</dbReference>
<dbReference type="InterPro" id="IPR000719">
    <property type="entry name" value="Prot_kinase_dom"/>
</dbReference>
<dbReference type="Gene3D" id="1.10.510.10">
    <property type="entry name" value="Transferase(Phosphotransferase) domain 1"/>
    <property type="match status" value="1"/>
</dbReference>
<evidence type="ECO:0000256" key="6">
    <source>
        <dbReference type="SAM" id="MobiDB-lite"/>
    </source>
</evidence>
<keyword evidence="9" id="KW-0723">Serine/threonine-protein kinase</keyword>
<evidence type="ECO:0000256" key="2">
    <source>
        <dbReference type="ARBA" id="ARBA00022679"/>
    </source>
</evidence>
<dbReference type="EC" id="2.7.11.1" evidence="1"/>
<evidence type="ECO:0000256" key="4">
    <source>
        <dbReference type="ARBA" id="ARBA00022777"/>
    </source>
</evidence>
<keyword evidence="5" id="KW-0067">ATP-binding</keyword>
<name>A0A0H3EDB1_BIFBP</name>
<dbReference type="Proteomes" id="UP000002312">
    <property type="component" value="Chromosome"/>
</dbReference>
<dbReference type="InterPro" id="IPR011009">
    <property type="entry name" value="Kinase-like_dom_sf"/>
</dbReference>
<organism evidence="9 10">
    <name type="scientific">Bifidobacterium bifidum (strain PRL2010)</name>
    <dbReference type="NCBI Taxonomy" id="702459"/>
    <lineage>
        <taxon>Bacteria</taxon>
        <taxon>Bacillati</taxon>
        <taxon>Actinomycetota</taxon>
        <taxon>Actinomycetes</taxon>
        <taxon>Bifidobacteriales</taxon>
        <taxon>Bifidobacteriaceae</taxon>
        <taxon>Bifidobacterium</taxon>
    </lineage>
</organism>
<dbReference type="PANTHER" id="PTHR43671">
    <property type="entry name" value="SERINE/THREONINE-PROTEIN KINASE NEK"/>
    <property type="match status" value="1"/>
</dbReference>
<feature type="compositionally biased region" description="Polar residues" evidence="6">
    <location>
        <begin position="337"/>
        <end position="366"/>
    </location>
</feature>
<accession>A0A0H3EDB1</accession>
<sequence length="556" mass="59794">MDDRQTAHAMGIDDTYRVERTLARGQGGVTELVSIDGIGPFVRKKIPSQLAQRNVWAALSACTNPRLPHVEATYELPDHFVVVYDYVSGRPLEHVVQQQGKLPERTATQLICQLCDAVTELHRHGIIHRDITPSNVIVADDGAHLVDFGIARTVAANATHDTTALGTYGFASPEQFGFAQTDARSDVYSLGRLLGYMLTGVYPDDKRYGQLLADPHVVPSQLKSVIDRACSFEPSARIQSADELRRAILGQPAQQNENIARPAIVNVAPQSARKRSKRKAIIIGAISAILIATLIAGMLVLGNVLKTGKQSTPNSSTTSSSHSNTSDAQQPGKDGTNDSNQFNGSANGQTTDGNSTDNTQSDTTENPLKITESGWSADSAGYIHYAVAVKNTSSTLQVEFPAISITGRAKDGSILFAEDNLRAVSFPKQTIYLVGQAGNGPGSETPESVEFSINQRGGTDIRQSHGVVTFTTSNLSVSHDSFSNTLFNGEIKAKNTGYDSILNGAYVTVVLRNKKGDIIYGDGQPIDSIFDGKTHSFSIPIDDCPDYASYEIHASI</sequence>
<evidence type="ECO:0000256" key="7">
    <source>
        <dbReference type="SAM" id="Phobius"/>
    </source>
</evidence>
<dbReference type="Pfam" id="PF00069">
    <property type="entry name" value="Pkinase"/>
    <property type="match status" value="1"/>
</dbReference>
<dbReference type="PROSITE" id="PS50011">
    <property type="entry name" value="PROTEIN_KINASE_DOM"/>
    <property type="match status" value="1"/>
</dbReference>
<keyword evidence="2 9" id="KW-0808">Transferase</keyword>
<dbReference type="PROSITE" id="PS00109">
    <property type="entry name" value="PROTEIN_KINASE_TYR"/>
    <property type="match status" value="1"/>
</dbReference>
<dbReference type="SUPFAM" id="SSF56112">
    <property type="entry name" value="Protein kinase-like (PK-like)"/>
    <property type="match status" value="1"/>
</dbReference>
<evidence type="ECO:0000256" key="1">
    <source>
        <dbReference type="ARBA" id="ARBA00012513"/>
    </source>
</evidence>
<protein>
    <recommendedName>
        <fullName evidence="1">non-specific serine/threonine protein kinase</fullName>
        <ecNumber evidence="1">2.7.11.1</ecNumber>
    </recommendedName>
</protein>
<gene>
    <name evidence="9" type="ordered locus">BBPR_1190</name>
</gene>
<dbReference type="eggNOG" id="COG0515">
    <property type="taxonomic scope" value="Bacteria"/>
</dbReference>